<dbReference type="Pfam" id="PF00753">
    <property type="entry name" value="Lactamase_B"/>
    <property type="match status" value="1"/>
</dbReference>
<protein>
    <recommendedName>
        <fullName evidence="2">Metallo-beta-lactamase domain-containing protein</fullName>
    </recommendedName>
</protein>
<dbReference type="SMART" id="SM00849">
    <property type="entry name" value="Lactamase_B"/>
    <property type="match status" value="1"/>
</dbReference>
<sequence>MKVTVLGFWGGFPYEDDGTTSYLVESDGFSLLLDAGSSTLVRLEERMNPIDLDAVILTHYHHDHIADVGVLQYLRQLKPKQPIPVLPIYGHTLDKWHFSEMTMEGISEGIGYYEDEVLEVGPFVISFQKTRHPVTCYAMRIVEQKSGKVFVFTGDTGYFEGLSDFCKDADLLITDTYFLEGHENHKAHLTSKETGLIAKEANVKQLVLSHLQQDIDLELLKHQTEDYLNNPGVSVTLAERFLTIKL</sequence>
<evidence type="ECO:0000256" key="1">
    <source>
        <dbReference type="ARBA" id="ARBA00022833"/>
    </source>
</evidence>
<dbReference type="InterPro" id="IPR001279">
    <property type="entry name" value="Metallo-B-lactamas"/>
</dbReference>
<dbReference type="SUPFAM" id="SSF56281">
    <property type="entry name" value="Metallo-hydrolase/oxidoreductase"/>
    <property type="match status" value="1"/>
</dbReference>
<feature type="domain" description="Metallo-beta-lactamase" evidence="2">
    <location>
        <begin position="18"/>
        <end position="210"/>
    </location>
</feature>
<dbReference type="AlphaFoldDB" id="A0A429ZYT1"/>
<comment type="caution">
    <text evidence="3">The sequence shown here is derived from an EMBL/GenBank/DDBJ whole genome shotgun (WGS) entry which is preliminary data.</text>
</comment>
<dbReference type="PANTHER" id="PTHR46018:SF4">
    <property type="entry name" value="METALLO-HYDROLASE YHFI-RELATED"/>
    <property type="match status" value="1"/>
</dbReference>
<accession>A0A429ZYT1</accession>
<keyword evidence="1" id="KW-0862">Zinc</keyword>
<dbReference type="OrthoDB" id="9794898at2"/>
<dbReference type="PANTHER" id="PTHR46018">
    <property type="entry name" value="ZINC PHOSPHODIESTERASE ELAC PROTEIN 1"/>
    <property type="match status" value="1"/>
</dbReference>
<reference evidence="3 4" key="1">
    <citation type="submission" date="2017-05" db="EMBL/GenBank/DDBJ databases">
        <title>Vagococcus spp. assemblies.</title>
        <authorList>
            <person name="Gulvik C.A."/>
        </authorList>
    </citation>
    <scope>NUCLEOTIDE SEQUENCE [LARGE SCALE GENOMIC DNA]</scope>
    <source>
        <strain evidence="3 4">SS1995</strain>
    </source>
</reference>
<evidence type="ECO:0000313" key="3">
    <source>
        <dbReference type="EMBL" id="RST99147.1"/>
    </source>
</evidence>
<dbReference type="InterPro" id="IPR036866">
    <property type="entry name" value="RibonucZ/Hydroxyglut_hydro"/>
</dbReference>
<dbReference type="CDD" id="cd07716">
    <property type="entry name" value="RNaseZ_short-form-like_MBL-fold"/>
    <property type="match status" value="1"/>
</dbReference>
<proteinExistence type="predicted"/>
<dbReference type="EMBL" id="NGJS01000006">
    <property type="protein sequence ID" value="RST99147.1"/>
    <property type="molecule type" value="Genomic_DNA"/>
</dbReference>
<dbReference type="Gene3D" id="3.60.15.10">
    <property type="entry name" value="Ribonuclease Z/Hydroxyacylglutathione hydrolase-like"/>
    <property type="match status" value="1"/>
</dbReference>
<keyword evidence="4" id="KW-1185">Reference proteome</keyword>
<dbReference type="RefSeq" id="WP_125983776.1">
    <property type="nucleotide sequence ID" value="NZ_NGJS01000006.1"/>
</dbReference>
<evidence type="ECO:0000313" key="4">
    <source>
        <dbReference type="Proteomes" id="UP000287857"/>
    </source>
</evidence>
<organism evidence="3 4">
    <name type="scientific">Vagococcus vulneris</name>
    <dbReference type="NCBI Taxonomy" id="1977869"/>
    <lineage>
        <taxon>Bacteria</taxon>
        <taxon>Bacillati</taxon>
        <taxon>Bacillota</taxon>
        <taxon>Bacilli</taxon>
        <taxon>Lactobacillales</taxon>
        <taxon>Enterococcaceae</taxon>
        <taxon>Vagococcus</taxon>
    </lineage>
</organism>
<dbReference type="Proteomes" id="UP000287857">
    <property type="component" value="Unassembled WGS sequence"/>
</dbReference>
<gene>
    <name evidence="3" type="ORF">CBF37_05630</name>
</gene>
<evidence type="ECO:0000259" key="2">
    <source>
        <dbReference type="SMART" id="SM00849"/>
    </source>
</evidence>
<name>A0A429ZYT1_9ENTE</name>
<dbReference type="GO" id="GO:0042781">
    <property type="term" value="F:3'-tRNA processing endoribonuclease activity"/>
    <property type="evidence" value="ECO:0007669"/>
    <property type="project" value="TreeGrafter"/>
</dbReference>